<sequence>MFLGNCSMEDLSVSVAGTSGSTSTTSTSTTSSSSGPVSSGPGSPNGVINDMDWFAGVAEEELLYYSSLGNELDSLFAVVGSFVPPPPRPPFLPEETVPTDGLTTCDLCSWALRNDRYSFSLDGTLEAPGEIGWVLTLIIVSLISAGIGAVVMVTLLHCRRMKSAGGRANCCGVALERATGERHRHHRHHHHHHHQDVGGNPGGGSVGPNVGLAVIPDRPPLELDKLPPYHDVAPNTGHNVNVWSWLGSRRGGGPPGCVGTPLSLPQHRRALNLPVENHYTHMQTDEALYAELDSQAASYASGSEDKHYHELDAVGLHRQHQDTLCTRHSQRCIEPDYEMYENGSTTVIPPPHLHHHHLHHHHHYEESKQQQPQPPAPAPAQPSYQNTGYTGSDAEPDGPSTLSSAPSSAYYSDLSSNSANQQLMIGPGLAIVHPEGDAPPVYEPAPHYRLTAINESTTCPSDYI</sequence>
<feature type="compositionally biased region" description="Low complexity" evidence="1">
    <location>
        <begin position="399"/>
        <end position="413"/>
    </location>
</feature>
<feature type="region of interest" description="Disordered" evidence="1">
    <location>
        <begin position="182"/>
        <end position="207"/>
    </location>
</feature>
<keyword evidence="4" id="KW-1185">Reference proteome</keyword>
<feature type="region of interest" description="Disordered" evidence="1">
    <location>
        <begin position="17"/>
        <end position="44"/>
    </location>
</feature>
<feature type="compositionally biased region" description="Basic residues" evidence="1">
    <location>
        <begin position="182"/>
        <end position="194"/>
    </location>
</feature>
<evidence type="ECO:0000313" key="3">
    <source>
        <dbReference type="EnsemblMetazoa" id="XP_031783678"/>
    </source>
</evidence>
<keyword evidence="2" id="KW-1133">Transmembrane helix</keyword>
<name>A0A7M7T918_NASVI</name>
<evidence type="ECO:0000256" key="2">
    <source>
        <dbReference type="SAM" id="Phobius"/>
    </source>
</evidence>
<evidence type="ECO:0008006" key="5">
    <source>
        <dbReference type="Google" id="ProtNLM"/>
    </source>
</evidence>
<keyword evidence="2" id="KW-0812">Transmembrane</keyword>
<accession>A0A7M7T918</accession>
<dbReference type="InParanoid" id="A0A7M7T918"/>
<evidence type="ECO:0000256" key="1">
    <source>
        <dbReference type="SAM" id="MobiDB-lite"/>
    </source>
</evidence>
<proteinExistence type="predicted"/>
<evidence type="ECO:0000313" key="4">
    <source>
        <dbReference type="Proteomes" id="UP000002358"/>
    </source>
</evidence>
<reference evidence="3" key="1">
    <citation type="submission" date="2021-01" db="UniProtKB">
        <authorList>
            <consortium name="EnsemblMetazoa"/>
        </authorList>
    </citation>
    <scope>IDENTIFICATION</scope>
</reference>
<dbReference type="Proteomes" id="UP000002358">
    <property type="component" value="Chromosome 1"/>
</dbReference>
<dbReference type="OrthoDB" id="8067855at2759"/>
<dbReference type="AlphaFoldDB" id="A0A7M7T918"/>
<organism evidence="3 4">
    <name type="scientific">Nasonia vitripennis</name>
    <name type="common">Parasitic wasp</name>
    <dbReference type="NCBI Taxonomy" id="7425"/>
    <lineage>
        <taxon>Eukaryota</taxon>
        <taxon>Metazoa</taxon>
        <taxon>Ecdysozoa</taxon>
        <taxon>Arthropoda</taxon>
        <taxon>Hexapoda</taxon>
        <taxon>Insecta</taxon>
        <taxon>Pterygota</taxon>
        <taxon>Neoptera</taxon>
        <taxon>Endopterygota</taxon>
        <taxon>Hymenoptera</taxon>
        <taxon>Apocrita</taxon>
        <taxon>Proctotrupomorpha</taxon>
        <taxon>Chalcidoidea</taxon>
        <taxon>Pteromalidae</taxon>
        <taxon>Pteromalinae</taxon>
        <taxon>Nasonia</taxon>
    </lineage>
</organism>
<dbReference type="KEGG" id="nvi:100679830"/>
<feature type="region of interest" description="Disordered" evidence="1">
    <location>
        <begin position="343"/>
        <end position="413"/>
    </location>
</feature>
<keyword evidence="2" id="KW-0472">Membrane</keyword>
<dbReference type="EnsemblMetazoa" id="XM_031927818">
    <property type="protein sequence ID" value="XP_031783678"/>
    <property type="gene ID" value="LOC100679830"/>
</dbReference>
<feature type="compositionally biased region" description="Basic residues" evidence="1">
    <location>
        <begin position="352"/>
        <end position="362"/>
    </location>
</feature>
<feature type="transmembrane region" description="Helical" evidence="2">
    <location>
        <begin position="131"/>
        <end position="156"/>
    </location>
</feature>
<dbReference type="GeneID" id="100679830"/>
<protein>
    <recommendedName>
        <fullName evidence="5">TSC22 domain family protein 1</fullName>
    </recommendedName>
</protein>
<dbReference type="RefSeq" id="XP_031783678.1">
    <property type="nucleotide sequence ID" value="XM_031927818.2"/>
</dbReference>